<gene>
    <name evidence="5" type="ORF">HNR07_004189</name>
</gene>
<evidence type="ECO:0000259" key="4">
    <source>
        <dbReference type="Pfam" id="PF13649"/>
    </source>
</evidence>
<proteinExistence type="predicted"/>
<keyword evidence="3" id="KW-0949">S-adenosyl-L-methionine</keyword>
<evidence type="ECO:0000313" key="5">
    <source>
        <dbReference type="EMBL" id="MBB5493052.1"/>
    </source>
</evidence>
<accession>A0A840WAC5</accession>
<reference evidence="5 6" key="1">
    <citation type="submission" date="2020-08" db="EMBL/GenBank/DDBJ databases">
        <title>Sequencing the genomes of 1000 actinobacteria strains.</title>
        <authorList>
            <person name="Klenk H.-P."/>
        </authorList>
    </citation>
    <scope>NUCLEOTIDE SEQUENCE [LARGE SCALE GENOMIC DNA]</scope>
    <source>
        <strain evidence="5 6">DSM 44598</strain>
    </source>
</reference>
<name>A0A840WAC5_9ACTN</name>
<dbReference type="InterPro" id="IPR041698">
    <property type="entry name" value="Methyltransf_25"/>
</dbReference>
<protein>
    <submittedName>
        <fullName evidence="5">SAM-dependent methyltransferase</fullName>
    </submittedName>
</protein>
<dbReference type="PANTHER" id="PTHR43464">
    <property type="entry name" value="METHYLTRANSFERASE"/>
    <property type="match status" value="1"/>
</dbReference>
<dbReference type="RefSeq" id="WP_184366374.1">
    <property type="nucleotide sequence ID" value="NZ_BAAAKM010000075.1"/>
</dbReference>
<dbReference type="SUPFAM" id="SSF53335">
    <property type="entry name" value="S-adenosyl-L-methionine-dependent methyltransferases"/>
    <property type="match status" value="1"/>
</dbReference>
<comment type="caution">
    <text evidence="5">The sequence shown here is derived from an EMBL/GenBank/DDBJ whole genome shotgun (WGS) entry which is preliminary data.</text>
</comment>
<dbReference type="CDD" id="cd02440">
    <property type="entry name" value="AdoMet_MTases"/>
    <property type="match status" value="1"/>
</dbReference>
<dbReference type="Proteomes" id="UP000579647">
    <property type="component" value="Unassembled WGS sequence"/>
</dbReference>
<dbReference type="AlphaFoldDB" id="A0A840WAC5"/>
<evidence type="ECO:0000256" key="1">
    <source>
        <dbReference type="ARBA" id="ARBA00022603"/>
    </source>
</evidence>
<dbReference type="InterPro" id="IPR029063">
    <property type="entry name" value="SAM-dependent_MTases_sf"/>
</dbReference>
<keyword evidence="1 5" id="KW-0489">Methyltransferase</keyword>
<dbReference type="GO" id="GO:0008168">
    <property type="term" value="F:methyltransferase activity"/>
    <property type="evidence" value="ECO:0007669"/>
    <property type="project" value="UniProtKB-KW"/>
</dbReference>
<organism evidence="5 6">
    <name type="scientific">Nocardiopsis metallicus</name>
    <dbReference type="NCBI Taxonomy" id="179819"/>
    <lineage>
        <taxon>Bacteria</taxon>
        <taxon>Bacillati</taxon>
        <taxon>Actinomycetota</taxon>
        <taxon>Actinomycetes</taxon>
        <taxon>Streptosporangiales</taxon>
        <taxon>Nocardiopsidaceae</taxon>
        <taxon>Nocardiopsis</taxon>
    </lineage>
</organism>
<evidence type="ECO:0000256" key="2">
    <source>
        <dbReference type="ARBA" id="ARBA00022679"/>
    </source>
</evidence>
<evidence type="ECO:0000313" key="6">
    <source>
        <dbReference type="Proteomes" id="UP000579647"/>
    </source>
</evidence>
<evidence type="ECO:0000256" key="3">
    <source>
        <dbReference type="ARBA" id="ARBA00022691"/>
    </source>
</evidence>
<keyword evidence="6" id="KW-1185">Reference proteome</keyword>
<dbReference type="Pfam" id="PF13649">
    <property type="entry name" value="Methyltransf_25"/>
    <property type="match status" value="1"/>
</dbReference>
<feature type="domain" description="Methyltransferase" evidence="4">
    <location>
        <begin position="59"/>
        <end position="152"/>
    </location>
</feature>
<dbReference type="GO" id="GO:0032259">
    <property type="term" value="P:methylation"/>
    <property type="evidence" value="ECO:0007669"/>
    <property type="project" value="UniProtKB-KW"/>
</dbReference>
<dbReference type="PANTHER" id="PTHR43464:SF19">
    <property type="entry name" value="UBIQUINONE BIOSYNTHESIS O-METHYLTRANSFERASE, MITOCHONDRIAL"/>
    <property type="match status" value="1"/>
</dbReference>
<keyword evidence="2 5" id="KW-0808">Transferase</keyword>
<dbReference type="EMBL" id="JACHDO010000001">
    <property type="protein sequence ID" value="MBB5493052.1"/>
    <property type="molecule type" value="Genomic_DNA"/>
</dbReference>
<dbReference type="Gene3D" id="3.40.50.150">
    <property type="entry name" value="Vaccinia Virus protein VP39"/>
    <property type="match status" value="1"/>
</dbReference>
<sequence>MATHSELRDFWEHRLEGDWTESGVGYRALGRPFNSWMYRVREEVFLREVGQLDLRGASVLDAGSGTGFYVRLWERLGAGDVTGCDMTDAAVERLRGRFPNHRFVRQDVSELDAFEDAGFDAASCMDVLFHITDDDRYAAAFRSLGRVVRPGGTLVISENCLQRPEQRGEHQVNRTLETISTLADKAGFDIVRRVPMLMLMNAQVDASLPWRKAWGGFLRAATVTAPTGWLAGALLYRVDRKLVRGRRESPTTELLVLRRREED</sequence>